<keyword evidence="3" id="KW-1185">Reference proteome</keyword>
<sequence length="48" mass="5533">MICVINKIFLFLSCIVVRLFYIYVFLGNKTVLGKIVKTKHCLLLKGTK</sequence>
<protein>
    <submittedName>
        <fullName evidence="2">Uncharacterized protein</fullName>
    </submittedName>
</protein>
<gene>
    <name evidence="2" type="ORF">LSH36_79g05052</name>
</gene>
<dbReference type="Proteomes" id="UP001208570">
    <property type="component" value="Unassembled WGS sequence"/>
</dbReference>
<dbReference type="EMBL" id="JAODUP010000079">
    <property type="protein sequence ID" value="KAK2163454.1"/>
    <property type="molecule type" value="Genomic_DNA"/>
</dbReference>
<comment type="caution">
    <text evidence="2">The sequence shown here is derived from an EMBL/GenBank/DDBJ whole genome shotgun (WGS) entry which is preliminary data.</text>
</comment>
<accession>A0AAD9K2A9</accession>
<dbReference type="AlphaFoldDB" id="A0AAD9K2A9"/>
<keyword evidence="1" id="KW-0472">Membrane</keyword>
<proteinExistence type="predicted"/>
<reference evidence="2" key="1">
    <citation type="journal article" date="2023" name="Mol. Biol. Evol.">
        <title>Third-Generation Sequencing Reveals the Adaptive Role of the Epigenome in Three Deep-Sea Polychaetes.</title>
        <authorList>
            <person name="Perez M."/>
            <person name="Aroh O."/>
            <person name="Sun Y."/>
            <person name="Lan Y."/>
            <person name="Juniper S.K."/>
            <person name="Young C.R."/>
            <person name="Angers B."/>
            <person name="Qian P.Y."/>
        </authorList>
    </citation>
    <scope>NUCLEOTIDE SEQUENCE</scope>
    <source>
        <strain evidence="2">P08H-3</strain>
    </source>
</reference>
<name>A0AAD9K2A9_9ANNE</name>
<evidence type="ECO:0000313" key="3">
    <source>
        <dbReference type="Proteomes" id="UP001208570"/>
    </source>
</evidence>
<keyword evidence="1" id="KW-1133">Transmembrane helix</keyword>
<feature type="transmembrane region" description="Helical" evidence="1">
    <location>
        <begin position="7"/>
        <end position="26"/>
    </location>
</feature>
<keyword evidence="1" id="KW-0812">Transmembrane</keyword>
<organism evidence="2 3">
    <name type="scientific">Paralvinella palmiformis</name>
    <dbReference type="NCBI Taxonomy" id="53620"/>
    <lineage>
        <taxon>Eukaryota</taxon>
        <taxon>Metazoa</taxon>
        <taxon>Spiralia</taxon>
        <taxon>Lophotrochozoa</taxon>
        <taxon>Annelida</taxon>
        <taxon>Polychaeta</taxon>
        <taxon>Sedentaria</taxon>
        <taxon>Canalipalpata</taxon>
        <taxon>Terebellida</taxon>
        <taxon>Terebelliformia</taxon>
        <taxon>Alvinellidae</taxon>
        <taxon>Paralvinella</taxon>
    </lineage>
</organism>
<evidence type="ECO:0000256" key="1">
    <source>
        <dbReference type="SAM" id="Phobius"/>
    </source>
</evidence>
<evidence type="ECO:0000313" key="2">
    <source>
        <dbReference type="EMBL" id="KAK2163454.1"/>
    </source>
</evidence>